<dbReference type="OrthoDB" id="1306179at2759"/>
<feature type="transmembrane region" description="Helical" evidence="2">
    <location>
        <begin position="180"/>
        <end position="199"/>
    </location>
</feature>
<keyword evidence="2" id="KW-0812">Transmembrane</keyword>
<dbReference type="AlphaFoldDB" id="A0A9J5XVE5"/>
<dbReference type="Proteomes" id="UP000824120">
    <property type="component" value="Chromosome 8"/>
</dbReference>
<reference evidence="3 4" key="1">
    <citation type="submission" date="2020-09" db="EMBL/GenBank/DDBJ databases">
        <title>De no assembly of potato wild relative species, Solanum commersonii.</title>
        <authorList>
            <person name="Cho K."/>
        </authorList>
    </citation>
    <scope>NUCLEOTIDE SEQUENCE [LARGE SCALE GENOMIC DNA]</scope>
    <source>
        <strain evidence="3">LZ3.2</strain>
        <tissue evidence="3">Leaf</tissue>
    </source>
</reference>
<keyword evidence="2" id="KW-0472">Membrane</keyword>
<organism evidence="3 4">
    <name type="scientific">Solanum commersonii</name>
    <name type="common">Commerson's wild potato</name>
    <name type="synonym">Commerson's nightshade</name>
    <dbReference type="NCBI Taxonomy" id="4109"/>
    <lineage>
        <taxon>Eukaryota</taxon>
        <taxon>Viridiplantae</taxon>
        <taxon>Streptophyta</taxon>
        <taxon>Embryophyta</taxon>
        <taxon>Tracheophyta</taxon>
        <taxon>Spermatophyta</taxon>
        <taxon>Magnoliopsida</taxon>
        <taxon>eudicotyledons</taxon>
        <taxon>Gunneridae</taxon>
        <taxon>Pentapetalae</taxon>
        <taxon>asterids</taxon>
        <taxon>lamiids</taxon>
        <taxon>Solanales</taxon>
        <taxon>Solanaceae</taxon>
        <taxon>Solanoideae</taxon>
        <taxon>Solaneae</taxon>
        <taxon>Solanum</taxon>
    </lineage>
</organism>
<accession>A0A9J5XVE5</accession>
<sequence length="219" mass="25106">MVEKIYANLEIKDDETPSVEDFEPPSCRPRSDDTDDYLELESSTNKDFDLYFNQAREKTRHEEGQLQASILVWWKNRENQFLTLARIDCLEISVLFRDWVNAERRNTGLLQLNSQIEDEIDEIFGDNSDDGMEAMEEERQIQRDVEKGDKEEQSTVPCSTLPCAILCSCRELMNDVKTSCIVAFVVVVLLEFVLSVSVWNCCADDVMGFSRIGNGPGRV</sequence>
<gene>
    <name evidence="3" type="ORF">H5410_041408</name>
</gene>
<keyword evidence="2" id="KW-1133">Transmembrane helix</keyword>
<evidence type="ECO:0000256" key="1">
    <source>
        <dbReference type="SAM" id="MobiDB-lite"/>
    </source>
</evidence>
<evidence type="ECO:0000313" key="4">
    <source>
        <dbReference type="Proteomes" id="UP000824120"/>
    </source>
</evidence>
<keyword evidence="4" id="KW-1185">Reference proteome</keyword>
<evidence type="ECO:0000256" key="2">
    <source>
        <dbReference type="SAM" id="Phobius"/>
    </source>
</evidence>
<comment type="caution">
    <text evidence="3">The sequence shown here is derived from an EMBL/GenBank/DDBJ whole genome shotgun (WGS) entry which is preliminary data.</text>
</comment>
<feature type="region of interest" description="Disordered" evidence="1">
    <location>
        <begin position="14"/>
        <end position="37"/>
    </location>
</feature>
<name>A0A9J5XVE5_SOLCO</name>
<proteinExistence type="predicted"/>
<evidence type="ECO:0008006" key="5">
    <source>
        <dbReference type="Google" id="ProtNLM"/>
    </source>
</evidence>
<dbReference type="EMBL" id="JACXVP010000008">
    <property type="protein sequence ID" value="KAG5590894.1"/>
    <property type="molecule type" value="Genomic_DNA"/>
</dbReference>
<protein>
    <recommendedName>
        <fullName evidence="5">HAT C-terminal dimerisation domain-containing protein</fullName>
    </recommendedName>
</protein>
<evidence type="ECO:0000313" key="3">
    <source>
        <dbReference type="EMBL" id="KAG5590894.1"/>
    </source>
</evidence>